<evidence type="ECO:0000256" key="4">
    <source>
        <dbReference type="ARBA" id="ARBA00023002"/>
    </source>
</evidence>
<organism evidence="9 10">
    <name type="scientific">Chlamydomonas eustigma</name>
    <dbReference type="NCBI Taxonomy" id="1157962"/>
    <lineage>
        <taxon>Eukaryota</taxon>
        <taxon>Viridiplantae</taxon>
        <taxon>Chlorophyta</taxon>
        <taxon>core chlorophytes</taxon>
        <taxon>Chlorophyceae</taxon>
        <taxon>CS clade</taxon>
        <taxon>Chlamydomonadales</taxon>
        <taxon>Chlamydomonadaceae</taxon>
        <taxon>Chlamydomonas</taxon>
    </lineage>
</organism>
<evidence type="ECO:0000256" key="1">
    <source>
        <dbReference type="ARBA" id="ARBA00010617"/>
    </source>
</evidence>
<dbReference type="Proteomes" id="UP000232323">
    <property type="component" value="Unassembled WGS sequence"/>
</dbReference>
<dbReference type="InterPro" id="IPR036396">
    <property type="entry name" value="Cyt_P450_sf"/>
</dbReference>
<protein>
    <recommendedName>
        <fullName evidence="11">Cytochrome P450</fullName>
    </recommendedName>
</protein>
<dbReference type="InterPro" id="IPR001128">
    <property type="entry name" value="Cyt_P450"/>
</dbReference>
<comment type="caution">
    <text evidence="9">The sequence shown here is derived from an EMBL/GenBank/DDBJ whole genome shotgun (WGS) entry which is preliminary data.</text>
</comment>
<keyword evidence="8" id="KW-0472">Membrane</keyword>
<keyword evidence="4" id="KW-0560">Oxidoreductase</keyword>
<dbReference type="OrthoDB" id="1470350at2759"/>
<keyword evidence="10" id="KW-1185">Reference proteome</keyword>
<evidence type="ECO:0000313" key="10">
    <source>
        <dbReference type="Proteomes" id="UP000232323"/>
    </source>
</evidence>
<evidence type="ECO:0000256" key="6">
    <source>
        <dbReference type="ARBA" id="ARBA00023033"/>
    </source>
</evidence>
<sequence length="517" mass="58925">MNTLNDFIVEYISERPPVHVASTVISSLLAIFLIGKLLSFSQAFMYRSRVLKAVPTAPDGNWIVGHVIPMVTCVNRGMGAWDQISYWVTKAQDKTKLIKFRILDTHAVAFSDPVGLKRVFQTHYKIYEKDLKLSYHPFLPILGTGLVTSDGDLWQKQRTLMGPALRVDVLDDIITIAKDSVDRLCAKLRPLQGSGRAVDMNEEFRLLTLQVIGEAVLSMAPEECDKIFPKLYLPVMEEANLRVLRPYRQYIPTPDWFKFRSRMSQLNSFLINFFRERWQSRKQGVQRPRKDILDRIMDSIEASGAKWDSSLERQLCYEVKTFLLAGHETSAAMLTWSLFELSLCEEHMQKVRSEAELTFGSAEAEPSRRNVDAMSYTLSVLKEALRKYSVVPVVTRTLAKDDELLGHKVPAGTMVACVLQGTHNMYEDPDQFRPDRFMPGGEYEQFDDAIKAYMFVPFIQGPRNCLGQHLAMLEARVVLSLLCKRFRWKTVHGSAQGIRHPTVIPVGPLEGMPMVLE</sequence>
<dbReference type="SUPFAM" id="SSF48264">
    <property type="entry name" value="Cytochrome P450"/>
    <property type="match status" value="1"/>
</dbReference>
<evidence type="ECO:0000256" key="5">
    <source>
        <dbReference type="ARBA" id="ARBA00023004"/>
    </source>
</evidence>
<dbReference type="PRINTS" id="PR00463">
    <property type="entry name" value="EP450I"/>
</dbReference>
<evidence type="ECO:0000256" key="7">
    <source>
        <dbReference type="PIRSR" id="PIRSR602401-1"/>
    </source>
</evidence>
<gene>
    <name evidence="9" type="ORF">CEUSTIGMA_g9222.t1</name>
</gene>
<evidence type="ECO:0000256" key="8">
    <source>
        <dbReference type="SAM" id="Phobius"/>
    </source>
</evidence>
<keyword evidence="2 7" id="KW-0349">Heme</keyword>
<dbReference type="STRING" id="1157962.A0A250XFD6"/>
<dbReference type="Gene3D" id="1.10.630.10">
    <property type="entry name" value="Cytochrome P450"/>
    <property type="match status" value="1"/>
</dbReference>
<reference evidence="9 10" key="1">
    <citation type="submission" date="2017-08" db="EMBL/GenBank/DDBJ databases">
        <title>Acidophilic green algal genome provides insights into adaptation to an acidic environment.</title>
        <authorList>
            <person name="Hirooka S."/>
            <person name="Hirose Y."/>
            <person name="Kanesaki Y."/>
            <person name="Higuchi S."/>
            <person name="Fujiwara T."/>
            <person name="Onuma R."/>
            <person name="Era A."/>
            <person name="Ohbayashi R."/>
            <person name="Uzuka A."/>
            <person name="Nozaki H."/>
            <person name="Yoshikawa H."/>
            <person name="Miyagishima S.Y."/>
        </authorList>
    </citation>
    <scope>NUCLEOTIDE SEQUENCE [LARGE SCALE GENOMIC DNA]</scope>
    <source>
        <strain evidence="9 10">NIES-2499</strain>
    </source>
</reference>
<dbReference type="GO" id="GO:0005506">
    <property type="term" value="F:iron ion binding"/>
    <property type="evidence" value="ECO:0007669"/>
    <property type="project" value="InterPro"/>
</dbReference>
<dbReference type="GO" id="GO:0020037">
    <property type="term" value="F:heme binding"/>
    <property type="evidence" value="ECO:0007669"/>
    <property type="project" value="InterPro"/>
</dbReference>
<feature type="binding site" description="axial binding residue" evidence="7">
    <location>
        <position position="465"/>
    </location>
    <ligand>
        <name>heme</name>
        <dbReference type="ChEBI" id="CHEBI:30413"/>
    </ligand>
    <ligandPart>
        <name>Fe</name>
        <dbReference type="ChEBI" id="CHEBI:18248"/>
    </ligandPart>
</feature>
<dbReference type="AlphaFoldDB" id="A0A250XFD6"/>
<keyword evidence="8" id="KW-0812">Transmembrane</keyword>
<accession>A0A250XFD6</accession>
<evidence type="ECO:0000256" key="3">
    <source>
        <dbReference type="ARBA" id="ARBA00022723"/>
    </source>
</evidence>
<keyword evidence="8" id="KW-1133">Transmembrane helix</keyword>
<dbReference type="PRINTS" id="PR00385">
    <property type="entry name" value="P450"/>
</dbReference>
<evidence type="ECO:0008006" key="11">
    <source>
        <dbReference type="Google" id="ProtNLM"/>
    </source>
</evidence>
<dbReference type="PANTHER" id="PTHR24291">
    <property type="entry name" value="CYTOCHROME P450 FAMILY 4"/>
    <property type="match status" value="1"/>
</dbReference>
<feature type="transmembrane region" description="Helical" evidence="8">
    <location>
        <begin position="20"/>
        <end position="39"/>
    </location>
</feature>
<proteinExistence type="inferred from homology"/>
<dbReference type="GO" id="GO:0004497">
    <property type="term" value="F:monooxygenase activity"/>
    <property type="evidence" value="ECO:0007669"/>
    <property type="project" value="UniProtKB-KW"/>
</dbReference>
<keyword evidence="3 7" id="KW-0479">Metal-binding</keyword>
<comment type="similarity">
    <text evidence="1">Belongs to the cytochrome P450 family.</text>
</comment>
<name>A0A250XFD6_9CHLO</name>
<dbReference type="InterPro" id="IPR050196">
    <property type="entry name" value="Cytochrome_P450_Monoox"/>
</dbReference>
<keyword evidence="6" id="KW-0503">Monooxygenase</keyword>
<comment type="cofactor">
    <cofactor evidence="7">
        <name>heme</name>
        <dbReference type="ChEBI" id="CHEBI:30413"/>
    </cofactor>
</comment>
<dbReference type="GO" id="GO:0016705">
    <property type="term" value="F:oxidoreductase activity, acting on paired donors, with incorporation or reduction of molecular oxygen"/>
    <property type="evidence" value="ECO:0007669"/>
    <property type="project" value="InterPro"/>
</dbReference>
<keyword evidence="5 7" id="KW-0408">Iron</keyword>
<dbReference type="InterPro" id="IPR002401">
    <property type="entry name" value="Cyt_P450_E_grp-I"/>
</dbReference>
<evidence type="ECO:0000313" key="9">
    <source>
        <dbReference type="EMBL" id="GAX81794.1"/>
    </source>
</evidence>
<dbReference type="PANTHER" id="PTHR24291:SF50">
    <property type="entry name" value="BIFUNCTIONAL ALBAFLAVENONE MONOOXYGENASE_TERPENE SYNTHASE"/>
    <property type="match status" value="1"/>
</dbReference>
<evidence type="ECO:0000256" key="2">
    <source>
        <dbReference type="ARBA" id="ARBA00022617"/>
    </source>
</evidence>
<dbReference type="Pfam" id="PF00067">
    <property type="entry name" value="p450"/>
    <property type="match status" value="1"/>
</dbReference>
<dbReference type="EMBL" id="BEGY01000070">
    <property type="protein sequence ID" value="GAX81794.1"/>
    <property type="molecule type" value="Genomic_DNA"/>
</dbReference>